<feature type="transmembrane region" description="Helical" evidence="7">
    <location>
        <begin position="157"/>
        <end position="178"/>
    </location>
</feature>
<dbReference type="PANTHER" id="PTHR23504">
    <property type="entry name" value="MAJOR FACILITATOR SUPERFAMILY DOMAIN-CONTAINING PROTEIN 10"/>
    <property type="match status" value="1"/>
</dbReference>
<evidence type="ECO:0000256" key="1">
    <source>
        <dbReference type="ARBA" id="ARBA00004141"/>
    </source>
</evidence>
<feature type="transmembrane region" description="Helical" evidence="7">
    <location>
        <begin position="198"/>
        <end position="220"/>
    </location>
</feature>
<evidence type="ECO:0000256" key="5">
    <source>
        <dbReference type="ARBA" id="ARBA00023136"/>
    </source>
</evidence>
<keyword evidence="5 7" id="KW-0472">Membrane</keyword>
<feature type="transmembrane region" description="Helical" evidence="7">
    <location>
        <begin position="501"/>
        <end position="519"/>
    </location>
</feature>
<feature type="transmembrane region" description="Helical" evidence="7">
    <location>
        <begin position="319"/>
        <end position="338"/>
    </location>
</feature>
<protein>
    <recommendedName>
        <fullName evidence="8">Major facilitator superfamily (MFS) profile domain-containing protein</fullName>
    </recommendedName>
</protein>
<dbReference type="EMBL" id="JADGJQ010000063">
    <property type="protein sequence ID" value="KAJ3174608.1"/>
    <property type="molecule type" value="Genomic_DNA"/>
</dbReference>
<feature type="transmembrane region" description="Helical" evidence="7">
    <location>
        <begin position="43"/>
        <end position="65"/>
    </location>
</feature>
<dbReference type="Proteomes" id="UP001212152">
    <property type="component" value="Unassembled WGS sequence"/>
</dbReference>
<evidence type="ECO:0000313" key="9">
    <source>
        <dbReference type="EMBL" id="KAJ3174608.1"/>
    </source>
</evidence>
<dbReference type="AlphaFoldDB" id="A0AAD5XNK2"/>
<evidence type="ECO:0000313" key="10">
    <source>
        <dbReference type="Proteomes" id="UP001212152"/>
    </source>
</evidence>
<name>A0AAD5XNK2_9FUNG</name>
<evidence type="ECO:0000256" key="3">
    <source>
        <dbReference type="ARBA" id="ARBA00022692"/>
    </source>
</evidence>
<accession>A0AAD5XNK2</accession>
<keyword evidence="4 7" id="KW-1133">Transmembrane helix</keyword>
<feature type="region of interest" description="Disordered" evidence="6">
    <location>
        <begin position="240"/>
        <end position="280"/>
    </location>
</feature>
<feature type="compositionally biased region" description="Low complexity" evidence="6">
    <location>
        <begin position="240"/>
        <end position="255"/>
    </location>
</feature>
<sequence>MATATKPPLQPAAASGTAAAASAFTSAAVAASASSSPKFVRKTLTTVFIALLIDILAFTIILPLYPRILEHYEAVDGQDEFISSPIIGSLSDAYGRRQILLLSMIGNAVSMLLWIFSRSFGVFVCSRIVGGLTEGNVQMSIAVISDVTTKENRSKGLALVGIAFSLGFTVGPPLGAYFTSVDLLQVFPFLRGLPVNQYSSPALFAFVLIMIETVYLYIALPETRDHHRLKLASTTTTLTKTASSSSSATTTTTKTTTRDASTGPSPPPPRRPPPPPRPRSQITTLATLHFLFLFFFSGMEFTLTFLTHDRFQFTHARQGRLLAFIGVSSALVQGLYTRRVTTHTRFSERAVVAQGVAAASCGLGVLGYMANNTTDDGGGGGGEDGVWWLYVGAAFLAFTSGTVVTGLTALASYETGLRQRQQKQQGQHQHHQQQQHQDDVVVVGEYDEVPGAGTGGGAGGGGGGDRGKVLGRFRSVGQLGRALGPLFACTMYWVFGSRAAYGVGAAAMAVVACATWSFAPAGAVNNNKRHAVAASTTTTTRDKKEL</sequence>
<comment type="subcellular location">
    <subcellularLocation>
        <location evidence="1">Membrane</location>
        <topology evidence="1">Multi-pass membrane protein</topology>
    </subcellularLocation>
</comment>
<dbReference type="GO" id="GO:0016020">
    <property type="term" value="C:membrane"/>
    <property type="evidence" value="ECO:0007669"/>
    <property type="project" value="UniProtKB-SubCell"/>
</dbReference>
<proteinExistence type="predicted"/>
<feature type="domain" description="Major facilitator superfamily (MFS) profile" evidence="8">
    <location>
        <begin position="11"/>
        <end position="546"/>
    </location>
</feature>
<feature type="compositionally biased region" description="Pro residues" evidence="6">
    <location>
        <begin position="264"/>
        <end position="278"/>
    </location>
</feature>
<evidence type="ECO:0000256" key="7">
    <source>
        <dbReference type="SAM" id="Phobius"/>
    </source>
</evidence>
<dbReference type="PANTHER" id="PTHR23504:SF31">
    <property type="entry name" value="MAJOR FACILITATOR SUPERFAMILY DOMAIN-CONTAINING PROTEIN 10"/>
    <property type="match status" value="1"/>
</dbReference>
<dbReference type="PROSITE" id="PS50850">
    <property type="entry name" value="MFS"/>
    <property type="match status" value="1"/>
</dbReference>
<dbReference type="Pfam" id="PF07690">
    <property type="entry name" value="MFS_1"/>
    <property type="match status" value="1"/>
</dbReference>
<dbReference type="SUPFAM" id="SSF103473">
    <property type="entry name" value="MFS general substrate transporter"/>
    <property type="match status" value="1"/>
</dbReference>
<feature type="transmembrane region" description="Helical" evidence="7">
    <location>
        <begin position="350"/>
        <end position="370"/>
    </location>
</feature>
<dbReference type="Gene3D" id="1.20.1250.20">
    <property type="entry name" value="MFS general substrate transporter like domains"/>
    <property type="match status" value="1"/>
</dbReference>
<feature type="transmembrane region" description="Helical" evidence="7">
    <location>
        <begin position="280"/>
        <end position="299"/>
    </location>
</feature>
<dbReference type="InterPro" id="IPR011701">
    <property type="entry name" value="MFS"/>
</dbReference>
<keyword evidence="3 7" id="KW-0812">Transmembrane</keyword>
<evidence type="ECO:0000259" key="8">
    <source>
        <dbReference type="PROSITE" id="PS50850"/>
    </source>
</evidence>
<evidence type="ECO:0000256" key="2">
    <source>
        <dbReference type="ARBA" id="ARBA00022448"/>
    </source>
</evidence>
<dbReference type="InterPro" id="IPR020846">
    <property type="entry name" value="MFS_dom"/>
</dbReference>
<feature type="transmembrane region" description="Helical" evidence="7">
    <location>
        <begin position="390"/>
        <end position="413"/>
    </location>
</feature>
<dbReference type="GO" id="GO:0022857">
    <property type="term" value="F:transmembrane transporter activity"/>
    <property type="evidence" value="ECO:0007669"/>
    <property type="project" value="InterPro"/>
</dbReference>
<dbReference type="PRINTS" id="PR01035">
    <property type="entry name" value="TCRTETA"/>
</dbReference>
<keyword evidence="2" id="KW-0813">Transport</keyword>
<gene>
    <name evidence="9" type="ORF">HDU87_007091</name>
</gene>
<feature type="transmembrane region" description="Helical" evidence="7">
    <location>
        <begin position="99"/>
        <end position="117"/>
    </location>
</feature>
<dbReference type="InterPro" id="IPR036259">
    <property type="entry name" value="MFS_trans_sf"/>
</dbReference>
<evidence type="ECO:0000256" key="4">
    <source>
        <dbReference type="ARBA" id="ARBA00022989"/>
    </source>
</evidence>
<keyword evidence="10" id="KW-1185">Reference proteome</keyword>
<evidence type="ECO:0000256" key="6">
    <source>
        <dbReference type="SAM" id="MobiDB-lite"/>
    </source>
</evidence>
<reference evidence="9" key="1">
    <citation type="submission" date="2020-05" db="EMBL/GenBank/DDBJ databases">
        <title>Phylogenomic resolution of chytrid fungi.</title>
        <authorList>
            <person name="Stajich J.E."/>
            <person name="Amses K."/>
            <person name="Simmons R."/>
            <person name="Seto K."/>
            <person name="Myers J."/>
            <person name="Bonds A."/>
            <person name="Quandt C.A."/>
            <person name="Barry K."/>
            <person name="Liu P."/>
            <person name="Grigoriev I."/>
            <person name="Longcore J.E."/>
            <person name="James T.Y."/>
        </authorList>
    </citation>
    <scope>NUCLEOTIDE SEQUENCE</scope>
    <source>
        <strain evidence="9">JEL0379</strain>
    </source>
</reference>
<comment type="caution">
    <text evidence="9">The sequence shown here is derived from an EMBL/GenBank/DDBJ whole genome shotgun (WGS) entry which is preliminary data.</text>
</comment>
<organism evidence="9 10">
    <name type="scientific">Geranomyces variabilis</name>
    <dbReference type="NCBI Taxonomy" id="109894"/>
    <lineage>
        <taxon>Eukaryota</taxon>
        <taxon>Fungi</taxon>
        <taxon>Fungi incertae sedis</taxon>
        <taxon>Chytridiomycota</taxon>
        <taxon>Chytridiomycota incertae sedis</taxon>
        <taxon>Chytridiomycetes</taxon>
        <taxon>Spizellomycetales</taxon>
        <taxon>Powellomycetaceae</taxon>
        <taxon>Geranomyces</taxon>
    </lineage>
</organism>
<dbReference type="InterPro" id="IPR001958">
    <property type="entry name" value="Tet-R_TetA/multi-R_MdtG-like"/>
</dbReference>